<dbReference type="PROSITE" id="PS00072">
    <property type="entry name" value="ACYL_COA_DH_1"/>
    <property type="match status" value="1"/>
</dbReference>
<dbReference type="FunFam" id="2.40.110.10:FF:000001">
    <property type="entry name" value="Acyl-CoA dehydrogenase, mitochondrial"/>
    <property type="match status" value="1"/>
</dbReference>
<keyword evidence="5 11" id="KW-0285">Flavoprotein</keyword>
<dbReference type="InterPro" id="IPR009075">
    <property type="entry name" value="AcylCo_DH/oxidase_C"/>
</dbReference>
<dbReference type="AlphaFoldDB" id="A0AAD5TAW0"/>
<organism evidence="14 15">
    <name type="scientific">Physocladia obscura</name>
    <dbReference type="NCBI Taxonomy" id="109957"/>
    <lineage>
        <taxon>Eukaryota</taxon>
        <taxon>Fungi</taxon>
        <taxon>Fungi incertae sedis</taxon>
        <taxon>Chytridiomycota</taxon>
        <taxon>Chytridiomycota incertae sedis</taxon>
        <taxon>Chytridiomycetes</taxon>
        <taxon>Chytridiales</taxon>
        <taxon>Chytriomycetaceae</taxon>
        <taxon>Physocladia</taxon>
    </lineage>
</organism>
<dbReference type="EMBL" id="JADGJH010000322">
    <property type="protein sequence ID" value="KAJ3131053.1"/>
    <property type="molecule type" value="Genomic_DNA"/>
</dbReference>
<evidence type="ECO:0000313" key="14">
    <source>
        <dbReference type="EMBL" id="KAJ3131053.1"/>
    </source>
</evidence>
<reference evidence="14" key="1">
    <citation type="submission" date="2020-05" db="EMBL/GenBank/DDBJ databases">
        <title>Phylogenomic resolution of chytrid fungi.</title>
        <authorList>
            <person name="Stajich J.E."/>
            <person name="Amses K."/>
            <person name="Simmons R."/>
            <person name="Seto K."/>
            <person name="Myers J."/>
            <person name="Bonds A."/>
            <person name="Quandt C.A."/>
            <person name="Barry K."/>
            <person name="Liu P."/>
            <person name="Grigoriev I."/>
            <person name="Longcore J.E."/>
            <person name="James T.Y."/>
        </authorList>
    </citation>
    <scope>NUCLEOTIDE SEQUENCE</scope>
    <source>
        <strain evidence="14">JEL0513</strain>
    </source>
</reference>
<evidence type="ECO:0000256" key="1">
    <source>
        <dbReference type="ARBA" id="ARBA00001974"/>
    </source>
</evidence>
<dbReference type="InterPro" id="IPR009100">
    <property type="entry name" value="AcylCoA_DH/oxidase_NM_dom_sf"/>
</dbReference>
<dbReference type="Gene3D" id="1.10.540.10">
    <property type="entry name" value="Acyl-CoA dehydrogenase/oxidase, N-terminal domain"/>
    <property type="match status" value="1"/>
</dbReference>
<dbReference type="FunFam" id="1.20.140.10:FF:000001">
    <property type="entry name" value="Acyl-CoA dehydrogenase"/>
    <property type="match status" value="1"/>
</dbReference>
<evidence type="ECO:0000256" key="11">
    <source>
        <dbReference type="RuleBase" id="RU362125"/>
    </source>
</evidence>
<evidence type="ECO:0000256" key="10">
    <source>
        <dbReference type="ARBA" id="ARBA00071686"/>
    </source>
</evidence>
<dbReference type="InterPro" id="IPR052547">
    <property type="entry name" value="Mito_Isobutyryl-CoADH"/>
</dbReference>
<gene>
    <name evidence="14" type="primary">ACAD8_1</name>
    <name evidence="14" type="ORF">HK100_006904</name>
</gene>
<evidence type="ECO:0000256" key="5">
    <source>
        <dbReference type="ARBA" id="ARBA00022630"/>
    </source>
</evidence>
<evidence type="ECO:0000256" key="2">
    <source>
        <dbReference type="ARBA" id="ARBA00005109"/>
    </source>
</evidence>
<keyword evidence="6 11" id="KW-0274">FAD</keyword>
<dbReference type="GO" id="GO:0009083">
    <property type="term" value="P:branched-chain amino acid catabolic process"/>
    <property type="evidence" value="ECO:0007669"/>
    <property type="project" value="UniProtKB-KW"/>
</dbReference>
<dbReference type="SUPFAM" id="SSF56645">
    <property type="entry name" value="Acyl-CoA dehydrogenase NM domain-like"/>
    <property type="match status" value="1"/>
</dbReference>
<dbReference type="Gene3D" id="2.40.110.10">
    <property type="entry name" value="Butyryl-CoA Dehydrogenase, subunit A, domain 2"/>
    <property type="match status" value="1"/>
</dbReference>
<dbReference type="PANTHER" id="PTHR43831">
    <property type="entry name" value="ISOBUTYRYL-COA DEHYDROGENASE"/>
    <property type="match status" value="1"/>
</dbReference>
<evidence type="ECO:0000256" key="3">
    <source>
        <dbReference type="ARBA" id="ARBA00009347"/>
    </source>
</evidence>
<dbReference type="InterPro" id="IPR006089">
    <property type="entry name" value="Acyl-CoA_DH_CS"/>
</dbReference>
<feature type="domain" description="Acyl-CoA dehydrogenase/oxidase C-terminal" evidence="12">
    <location>
        <begin position="132"/>
        <end position="282"/>
    </location>
</feature>
<feature type="domain" description="Acyl-CoA oxidase/dehydrogenase middle" evidence="13">
    <location>
        <begin position="27"/>
        <end position="120"/>
    </location>
</feature>
<dbReference type="Proteomes" id="UP001211907">
    <property type="component" value="Unassembled WGS sequence"/>
</dbReference>
<keyword evidence="15" id="KW-1185">Reference proteome</keyword>
<protein>
    <recommendedName>
        <fullName evidence="10">Isobutyryl-CoA dehydrogenase, mitochondrial</fullName>
    </recommendedName>
</protein>
<comment type="pathway">
    <text evidence="2">Amino-acid degradation; L-valine degradation.</text>
</comment>
<dbReference type="PANTHER" id="PTHR43831:SF1">
    <property type="entry name" value="ISOBUTYRYL-COA DEHYDROGENASE, MITOCHONDRIAL"/>
    <property type="match status" value="1"/>
</dbReference>
<comment type="caution">
    <text evidence="14">The sequence shown here is derived from an EMBL/GenBank/DDBJ whole genome shotgun (WGS) entry which is preliminary data.</text>
</comment>
<evidence type="ECO:0000256" key="8">
    <source>
        <dbReference type="ARBA" id="ARBA00049552"/>
    </source>
</evidence>
<evidence type="ECO:0000313" key="15">
    <source>
        <dbReference type="Proteomes" id="UP001211907"/>
    </source>
</evidence>
<evidence type="ECO:0000259" key="12">
    <source>
        <dbReference type="Pfam" id="PF00441"/>
    </source>
</evidence>
<accession>A0AAD5TAW0</accession>
<dbReference type="InterPro" id="IPR036250">
    <property type="entry name" value="AcylCo_DH-like_C"/>
</dbReference>
<name>A0AAD5TAW0_9FUNG</name>
<dbReference type="GO" id="GO:0050660">
    <property type="term" value="F:flavin adenine dinucleotide binding"/>
    <property type="evidence" value="ECO:0007669"/>
    <property type="project" value="InterPro"/>
</dbReference>
<dbReference type="InterPro" id="IPR006091">
    <property type="entry name" value="Acyl-CoA_Oxase/DH_mid-dom"/>
</dbReference>
<evidence type="ECO:0000256" key="4">
    <source>
        <dbReference type="ARBA" id="ARBA00022456"/>
    </source>
</evidence>
<evidence type="ECO:0000256" key="6">
    <source>
        <dbReference type="ARBA" id="ARBA00022827"/>
    </source>
</evidence>
<dbReference type="Gene3D" id="1.20.140.10">
    <property type="entry name" value="Butyryl-CoA Dehydrogenase, subunit A, domain 3"/>
    <property type="match status" value="1"/>
</dbReference>
<dbReference type="InterPro" id="IPR037069">
    <property type="entry name" value="AcylCoA_DH/ox_N_sf"/>
</dbReference>
<evidence type="ECO:0000256" key="7">
    <source>
        <dbReference type="ARBA" id="ARBA00023002"/>
    </source>
</evidence>
<keyword evidence="7 11" id="KW-0560">Oxidoreductase</keyword>
<comment type="catalytic activity">
    <reaction evidence="8">
        <text>(2S)-2-methylbutanoyl-CoA + oxidized [electron-transfer flavoprotein] + H(+) = (2E)-2-methylbut-2-enoyl-CoA + reduced [electron-transfer flavoprotein]</text>
        <dbReference type="Rhea" id="RHEA:48256"/>
        <dbReference type="Rhea" id="RHEA-COMP:10685"/>
        <dbReference type="Rhea" id="RHEA-COMP:10686"/>
        <dbReference type="ChEBI" id="CHEBI:15378"/>
        <dbReference type="ChEBI" id="CHEBI:57337"/>
        <dbReference type="ChEBI" id="CHEBI:57692"/>
        <dbReference type="ChEBI" id="CHEBI:58307"/>
        <dbReference type="ChEBI" id="CHEBI:88166"/>
    </reaction>
    <physiologicalReaction direction="left-to-right" evidence="8">
        <dbReference type="Rhea" id="RHEA:48257"/>
    </physiologicalReaction>
</comment>
<dbReference type="GO" id="GO:0003995">
    <property type="term" value="F:acyl-CoA dehydrogenase activity"/>
    <property type="evidence" value="ECO:0007669"/>
    <property type="project" value="InterPro"/>
</dbReference>
<keyword evidence="4" id="KW-0101">Branched-chain amino acid catabolism</keyword>
<evidence type="ECO:0000259" key="13">
    <source>
        <dbReference type="Pfam" id="PF02770"/>
    </source>
</evidence>
<sequence>MIDTFGTKELREKYLPALSRMDIIASYCLTEASSGSDAASLETTAKRDGDHYILNGSKAFISGAGTSDLYLVMVRTGGPGPNGITAVLVEKNTAGLSFGKSEDKIGWKCQPTRVMTFEDCRIPISNTLGQEGKGFNYAMKGLNGSRLNIASCSLGGAQSALEAAVDYSHIRKQFNSPLSSFQNVQFKLSEMAVRLTAARLMVRNAARAADEQSPKAVVACAMAKIFAAEECFKIADEAVQIHGGYGYLNDYPVGQYMRDLRIHRILGGTSEVMKIIVAREILKE</sequence>
<dbReference type="Pfam" id="PF02770">
    <property type="entry name" value="Acyl-CoA_dh_M"/>
    <property type="match status" value="1"/>
</dbReference>
<dbReference type="GO" id="GO:0005739">
    <property type="term" value="C:mitochondrion"/>
    <property type="evidence" value="ECO:0007669"/>
    <property type="project" value="TreeGrafter"/>
</dbReference>
<dbReference type="Pfam" id="PF00441">
    <property type="entry name" value="Acyl-CoA_dh_1"/>
    <property type="match status" value="1"/>
</dbReference>
<dbReference type="InterPro" id="IPR046373">
    <property type="entry name" value="Acyl-CoA_Oxase/DH_mid-dom_sf"/>
</dbReference>
<comment type="catalytic activity">
    <reaction evidence="9">
        <text>propanoyl-CoA + oxidized [electron-transfer flavoprotein] + H(+) = acryloyl-CoA + reduced [electron-transfer flavoprotein]</text>
        <dbReference type="Rhea" id="RHEA:31287"/>
        <dbReference type="Rhea" id="RHEA-COMP:10685"/>
        <dbReference type="Rhea" id="RHEA-COMP:10686"/>
        <dbReference type="ChEBI" id="CHEBI:15378"/>
        <dbReference type="ChEBI" id="CHEBI:57367"/>
        <dbReference type="ChEBI" id="CHEBI:57392"/>
        <dbReference type="ChEBI" id="CHEBI:57692"/>
        <dbReference type="ChEBI" id="CHEBI:58307"/>
    </reaction>
    <physiologicalReaction direction="left-to-right" evidence="9">
        <dbReference type="Rhea" id="RHEA:31288"/>
    </physiologicalReaction>
</comment>
<proteinExistence type="inferred from homology"/>
<comment type="similarity">
    <text evidence="3 11">Belongs to the acyl-CoA dehydrogenase family.</text>
</comment>
<dbReference type="SUPFAM" id="SSF47203">
    <property type="entry name" value="Acyl-CoA dehydrogenase C-terminal domain-like"/>
    <property type="match status" value="1"/>
</dbReference>
<comment type="cofactor">
    <cofactor evidence="1 11">
        <name>FAD</name>
        <dbReference type="ChEBI" id="CHEBI:57692"/>
    </cofactor>
</comment>
<evidence type="ECO:0000256" key="9">
    <source>
        <dbReference type="ARBA" id="ARBA00050268"/>
    </source>
</evidence>